<evidence type="ECO:0000313" key="2">
    <source>
        <dbReference type="Proteomes" id="UP000093592"/>
    </source>
</evidence>
<proteinExistence type="predicted"/>
<gene>
    <name evidence="1" type="ORF">A5707_10610</name>
</gene>
<name>A0A1A2YSD4_9MYCO</name>
<dbReference type="EMBL" id="LZKJ01000200">
    <property type="protein sequence ID" value="OBI40348.1"/>
    <property type="molecule type" value="Genomic_DNA"/>
</dbReference>
<comment type="caution">
    <text evidence="1">The sequence shown here is derived from an EMBL/GenBank/DDBJ whole genome shotgun (WGS) entry which is preliminary data.</text>
</comment>
<sequence length="73" mass="8019">MKTLYLRNVPDEVVERLERLAARDNTSVSAVAVRELAEASRRVDNPALLGALPDLDVDTTSLIDDLDAERAGR</sequence>
<organism evidence="1 2">
    <name type="scientific">Mycobacterium kyorinense</name>
    <dbReference type="NCBI Taxonomy" id="487514"/>
    <lineage>
        <taxon>Bacteria</taxon>
        <taxon>Bacillati</taxon>
        <taxon>Actinomycetota</taxon>
        <taxon>Actinomycetes</taxon>
        <taxon>Mycobacteriales</taxon>
        <taxon>Mycobacteriaceae</taxon>
        <taxon>Mycobacterium</taxon>
    </lineage>
</organism>
<dbReference type="Proteomes" id="UP000093592">
    <property type="component" value="Unassembled WGS sequence"/>
</dbReference>
<dbReference type="GO" id="GO:0006355">
    <property type="term" value="P:regulation of DNA-templated transcription"/>
    <property type="evidence" value="ECO:0007669"/>
    <property type="project" value="InterPro"/>
</dbReference>
<dbReference type="AlphaFoldDB" id="A0A1A2YSD4"/>
<dbReference type="RefSeq" id="WP_065016639.1">
    <property type="nucleotide sequence ID" value="NZ_LZKJ01000200.1"/>
</dbReference>
<dbReference type="OrthoDB" id="7107936at2"/>
<reference evidence="2" key="1">
    <citation type="submission" date="2016-06" db="EMBL/GenBank/DDBJ databases">
        <authorList>
            <person name="Sutton G."/>
            <person name="Brinkac L."/>
            <person name="Sanka R."/>
            <person name="Adams M."/>
            <person name="Lau E."/>
            <person name="Sam S."/>
            <person name="Sreng N."/>
            <person name="Him V."/>
            <person name="Kerleguer A."/>
            <person name="Cheng S."/>
        </authorList>
    </citation>
    <scope>NUCLEOTIDE SEQUENCE [LARGE SCALE GENOMIC DNA]</scope>
    <source>
        <strain evidence="2">E861</strain>
    </source>
</reference>
<protein>
    <submittedName>
        <fullName evidence="1">Antitoxin</fullName>
    </submittedName>
</protein>
<dbReference type="InterPro" id="IPR010985">
    <property type="entry name" value="Ribbon_hlx_hlx"/>
</dbReference>
<accession>A0A1A2YSD4</accession>
<evidence type="ECO:0000313" key="1">
    <source>
        <dbReference type="EMBL" id="OBI40348.1"/>
    </source>
</evidence>
<dbReference type="SUPFAM" id="SSF47598">
    <property type="entry name" value="Ribbon-helix-helix"/>
    <property type="match status" value="1"/>
</dbReference>